<organism evidence="3 4">
    <name type="scientific">Parerythrobacter lacustris</name>
    <dbReference type="NCBI Taxonomy" id="2969984"/>
    <lineage>
        <taxon>Bacteria</taxon>
        <taxon>Pseudomonadati</taxon>
        <taxon>Pseudomonadota</taxon>
        <taxon>Alphaproteobacteria</taxon>
        <taxon>Sphingomonadales</taxon>
        <taxon>Erythrobacteraceae</taxon>
        <taxon>Parerythrobacter</taxon>
    </lineage>
</organism>
<comment type="caution">
    <text evidence="3">The sequence shown here is derived from an EMBL/GenBank/DDBJ whole genome shotgun (WGS) entry which is preliminary data.</text>
</comment>
<dbReference type="PROSITE" id="PS51257">
    <property type="entry name" value="PROKAR_LIPOPROTEIN"/>
    <property type="match status" value="1"/>
</dbReference>
<dbReference type="Proteomes" id="UP001206067">
    <property type="component" value="Unassembled WGS sequence"/>
</dbReference>
<dbReference type="Gene3D" id="3.30.1150.10">
    <property type="match status" value="1"/>
</dbReference>
<keyword evidence="4" id="KW-1185">Reference proteome</keyword>
<dbReference type="EMBL" id="JANKHH010000007">
    <property type="protein sequence ID" value="MCR2834801.1"/>
    <property type="molecule type" value="Genomic_DNA"/>
</dbReference>
<keyword evidence="1" id="KW-0732">Signal</keyword>
<evidence type="ECO:0000256" key="1">
    <source>
        <dbReference type="SAM" id="SignalP"/>
    </source>
</evidence>
<accession>A0ABT1XT47</accession>
<dbReference type="InterPro" id="IPR037682">
    <property type="entry name" value="TonB_C"/>
</dbReference>
<reference evidence="3 4" key="1">
    <citation type="submission" date="2022-08" db="EMBL/GenBank/DDBJ databases">
        <title>Polyphasic taxonomy analysis of Qipengyuania sp.RS5-5.</title>
        <authorList>
            <person name="Xamxidin M."/>
            <person name="Wu M."/>
        </authorList>
    </citation>
    <scope>NUCLEOTIDE SEQUENCE [LARGE SCALE GENOMIC DNA]</scope>
    <source>
        <strain evidence="3 4">RS5-5</strain>
    </source>
</reference>
<name>A0ABT1XT47_9SPHN</name>
<dbReference type="SUPFAM" id="SSF74653">
    <property type="entry name" value="TolA/TonB C-terminal domain"/>
    <property type="match status" value="1"/>
</dbReference>
<feature type="chain" id="PRO_5045291899" evidence="1">
    <location>
        <begin position="25"/>
        <end position="449"/>
    </location>
</feature>
<gene>
    <name evidence="3" type="ORF">NSO95_12695</name>
</gene>
<protein>
    <submittedName>
        <fullName evidence="3">Energy transducer TonB</fullName>
    </submittedName>
</protein>
<evidence type="ECO:0000259" key="2">
    <source>
        <dbReference type="Pfam" id="PF03544"/>
    </source>
</evidence>
<dbReference type="RefSeq" id="WP_257596645.1">
    <property type="nucleotide sequence ID" value="NZ_JANKHH010000007.1"/>
</dbReference>
<proteinExistence type="predicted"/>
<dbReference type="Pfam" id="PF03544">
    <property type="entry name" value="TonB_C"/>
    <property type="match status" value="1"/>
</dbReference>
<feature type="signal peptide" evidence="1">
    <location>
        <begin position="1"/>
        <end position="24"/>
    </location>
</feature>
<evidence type="ECO:0000313" key="3">
    <source>
        <dbReference type="EMBL" id="MCR2834801.1"/>
    </source>
</evidence>
<evidence type="ECO:0000313" key="4">
    <source>
        <dbReference type="Proteomes" id="UP001206067"/>
    </source>
</evidence>
<feature type="domain" description="TonB C-terminal" evidence="2">
    <location>
        <begin position="336"/>
        <end position="389"/>
    </location>
</feature>
<sequence length="449" mass="49843">MRSLRILVASSLATVMAGQGVAQACTISIPAEFETDLRSECREVLLRKAQTLWLLQERELAYEDIAPVAYSFAQGKNRCPQNRELAFELYDAAAGPLFDLLDGWRLRELHAAAQNAQTADPQRKRAIAFRDWLVNDTFQQGFMCNPGRYEDRLPDGWSEAETRAEFLRPGNWDRALKTLGQNPARDRMIVEAVKDRTSPYYSPLDALSYGLQIRDPELRLSVARLVTDTGYGPPDYDAAAKLLDWYSPYIANGLDAAANAEAANIWRRIAQNRLASEDAAVRARAEAVLATGDPQAFPATDRMALVPAEAELTSLDWQDVAPDGPPAAMATALSRNYPARALRSEEAGVVQVGALFDTSGAYAGMRVLHSAGEQLDRATTTAFERYWRPRIKDVALEPAASWRLIELPPIEWRIGAASAEYVETGEFRDGRFVVEVSARVRPSFDYVVP</sequence>